<keyword evidence="2 4" id="KW-0863">Zinc-finger</keyword>
<evidence type="ECO:0000256" key="2">
    <source>
        <dbReference type="ARBA" id="ARBA00022771"/>
    </source>
</evidence>
<keyword evidence="1" id="KW-0479">Metal-binding</keyword>
<dbReference type="EMBL" id="RWGY01000004">
    <property type="protein sequence ID" value="TVU45906.1"/>
    <property type="molecule type" value="Genomic_DNA"/>
</dbReference>
<dbReference type="Gramene" id="TVU45906">
    <property type="protein sequence ID" value="TVU45906"/>
    <property type="gene ID" value="EJB05_05415"/>
</dbReference>
<evidence type="ECO:0000256" key="4">
    <source>
        <dbReference type="PROSITE-ProRule" id="PRU00175"/>
    </source>
</evidence>
<sequence length="178" mass="18743">MDAGAVLALQIAAVAVVAALVVAVVVAAWCSRNPAGGAAAVHDVERALGAATIMTYALAVKSGKAPRPPATGTDGGEEKKEDCCAICLSEYAGGDELVRVVPACGHFFHAGCGVDGWLRARGTCPLCRAGILALPRPPRPECRPMPPRAGHVTHISYAQIDFTDKPQYFFQLVYYDMY</sequence>
<organism evidence="7 8">
    <name type="scientific">Eragrostis curvula</name>
    <name type="common">weeping love grass</name>
    <dbReference type="NCBI Taxonomy" id="38414"/>
    <lineage>
        <taxon>Eukaryota</taxon>
        <taxon>Viridiplantae</taxon>
        <taxon>Streptophyta</taxon>
        <taxon>Embryophyta</taxon>
        <taxon>Tracheophyta</taxon>
        <taxon>Spermatophyta</taxon>
        <taxon>Magnoliopsida</taxon>
        <taxon>Liliopsida</taxon>
        <taxon>Poales</taxon>
        <taxon>Poaceae</taxon>
        <taxon>PACMAD clade</taxon>
        <taxon>Chloridoideae</taxon>
        <taxon>Eragrostideae</taxon>
        <taxon>Eragrostidinae</taxon>
        <taxon>Eragrostis</taxon>
    </lineage>
</organism>
<dbReference type="SMART" id="SM00184">
    <property type="entry name" value="RING"/>
    <property type="match status" value="1"/>
</dbReference>
<keyword evidence="3" id="KW-0862">Zinc</keyword>
<dbReference type="InterPro" id="IPR001841">
    <property type="entry name" value="Znf_RING"/>
</dbReference>
<reference evidence="7 8" key="1">
    <citation type="journal article" date="2019" name="Sci. Rep.">
        <title>A high-quality genome of Eragrostis curvula grass provides insights into Poaceae evolution and supports new strategies to enhance forage quality.</title>
        <authorList>
            <person name="Carballo J."/>
            <person name="Santos B.A.C.M."/>
            <person name="Zappacosta D."/>
            <person name="Garbus I."/>
            <person name="Selva J.P."/>
            <person name="Gallo C.A."/>
            <person name="Diaz A."/>
            <person name="Albertini E."/>
            <person name="Caccamo M."/>
            <person name="Echenique V."/>
        </authorList>
    </citation>
    <scope>NUCLEOTIDE SEQUENCE [LARGE SCALE GENOMIC DNA]</scope>
    <source>
        <strain evidence="8">cv. Victoria</strain>
        <tissue evidence="7">Leaf</tissue>
    </source>
</reference>
<dbReference type="Gene3D" id="3.30.40.10">
    <property type="entry name" value="Zinc/RING finger domain, C3HC4 (zinc finger)"/>
    <property type="match status" value="1"/>
</dbReference>
<evidence type="ECO:0000256" key="3">
    <source>
        <dbReference type="ARBA" id="ARBA00022833"/>
    </source>
</evidence>
<dbReference type="InterPro" id="IPR052788">
    <property type="entry name" value="RING-type_E3_ligase_ATL"/>
</dbReference>
<feature type="domain" description="RING-type" evidence="5">
    <location>
        <begin position="84"/>
        <end position="128"/>
    </location>
</feature>
<feature type="non-terminal residue" evidence="7">
    <location>
        <position position="1"/>
    </location>
</feature>
<dbReference type="EMBL" id="RWGY01000004">
    <property type="protein sequence ID" value="TVU45903.1"/>
    <property type="molecule type" value="Genomic_DNA"/>
</dbReference>
<evidence type="ECO:0000313" key="6">
    <source>
        <dbReference type="EMBL" id="TVU45903.1"/>
    </source>
</evidence>
<evidence type="ECO:0000259" key="5">
    <source>
        <dbReference type="PROSITE" id="PS50089"/>
    </source>
</evidence>
<gene>
    <name evidence="6" type="ORF">EJB05_05412</name>
    <name evidence="7" type="ORF">EJB05_05415</name>
</gene>
<name>A0A5J9WD58_9POAL</name>
<dbReference type="Gramene" id="TVU45903">
    <property type="protein sequence ID" value="TVU45903"/>
    <property type="gene ID" value="EJB05_05412"/>
</dbReference>
<dbReference type="OrthoDB" id="8062037at2759"/>
<evidence type="ECO:0000313" key="7">
    <source>
        <dbReference type="EMBL" id="TVU45906.1"/>
    </source>
</evidence>
<dbReference type="Pfam" id="PF13639">
    <property type="entry name" value="zf-RING_2"/>
    <property type="match status" value="1"/>
</dbReference>
<keyword evidence="8" id="KW-1185">Reference proteome</keyword>
<dbReference type="PANTHER" id="PTHR45798:SF92">
    <property type="entry name" value="RING-TYPE DOMAIN-CONTAINING PROTEIN"/>
    <property type="match status" value="1"/>
</dbReference>
<dbReference type="SUPFAM" id="SSF57850">
    <property type="entry name" value="RING/U-box"/>
    <property type="match status" value="1"/>
</dbReference>
<proteinExistence type="predicted"/>
<dbReference type="GO" id="GO:0008270">
    <property type="term" value="F:zinc ion binding"/>
    <property type="evidence" value="ECO:0007669"/>
    <property type="project" value="UniProtKB-KW"/>
</dbReference>
<evidence type="ECO:0000313" key="8">
    <source>
        <dbReference type="Proteomes" id="UP000324897"/>
    </source>
</evidence>
<accession>A0A5J9WD58</accession>
<dbReference type="PANTHER" id="PTHR45798">
    <property type="entry name" value="RING-H2 FINGER PROTEIN ATL61-RELATED-RELATED"/>
    <property type="match status" value="1"/>
</dbReference>
<dbReference type="InterPro" id="IPR013083">
    <property type="entry name" value="Znf_RING/FYVE/PHD"/>
</dbReference>
<dbReference type="PROSITE" id="PS50089">
    <property type="entry name" value="ZF_RING_2"/>
    <property type="match status" value="1"/>
</dbReference>
<comment type="caution">
    <text evidence="7">The sequence shown here is derived from an EMBL/GenBank/DDBJ whole genome shotgun (WGS) entry which is preliminary data.</text>
</comment>
<evidence type="ECO:0000256" key="1">
    <source>
        <dbReference type="ARBA" id="ARBA00022723"/>
    </source>
</evidence>
<dbReference type="AlphaFoldDB" id="A0A5J9WD58"/>
<dbReference type="Proteomes" id="UP000324897">
    <property type="component" value="Chromosome 5"/>
</dbReference>
<protein>
    <recommendedName>
        <fullName evidence="5">RING-type domain-containing protein</fullName>
    </recommendedName>
</protein>